<proteinExistence type="predicted"/>
<evidence type="ECO:0000313" key="2">
    <source>
        <dbReference type="Proteomes" id="UP000270094"/>
    </source>
</evidence>
<name>A0A3P7KAC4_STRVU</name>
<gene>
    <name evidence="1" type="ORF">SVUK_LOCUS3243</name>
</gene>
<dbReference type="AlphaFoldDB" id="A0A3P7KAC4"/>
<dbReference type="EMBL" id="UYYB01008185">
    <property type="protein sequence ID" value="VDM68245.1"/>
    <property type="molecule type" value="Genomic_DNA"/>
</dbReference>
<dbReference type="Proteomes" id="UP000270094">
    <property type="component" value="Unassembled WGS sequence"/>
</dbReference>
<protein>
    <submittedName>
        <fullName evidence="1">Uncharacterized protein</fullName>
    </submittedName>
</protein>
<organism evidence="1 2">
    <name type="scientific">Strongylus vulgaris</name>
    <name type="common">Blood worm</name>
    <dbReference type="NCBI Taxonomy" id="40348"/>
    <lineage>
        <taxon>Eukaryota</taxon>
        <taxon>Metazoa</taxon>
        <taxon>Ecdysozoa</taxon>
        <taxon>Nematoda</taxon>
        <taxon>Chromadorea</taxon>
        <taxon>Rhabditida</taxon>
        <taxon>Rhabditina</taxon>
        <taxon>Rhabditomorpha</taxon>
        <taxon>Strongyloidea</taxon>
        <taxon>Strongylidae</taxon>
        <taxon>Strongylus</taxon>
    </lineage>
</organism>
<sequence length="44" mass="5096">MPQPYDRIIAFARPNNLLGEEEGKITRRIVAVNDVMRDIYYGVT</sequence>
<accession>A0A3P7KAC4</accession>
<evidence type="ECO:0000313" key="1">
    <source>
        <dbReference type="EMBL" id="VDM68245.1"/>
    </source>
</evidence>
<reference evidence="1 2" key="1">
    <citation type="submission" date="2018-11" db="EMBL/GenBank/DDBJ databases">
        <authorList>
            <consortium name="Pathogen Informatics"/>
        </authorList>
    </citation>
    <scope>NUCLEOTIDE SEQUENCE [LARGE SCALE GENOMIC DNA]</scope>
</reference>
<keyword evidence="2" id="KW-1185">Reference proteome</keyword>